<dbReference type="Proteomes" id="UP000263094">
    <property type="component" value="Unassembled WGS sequence"/>
</dbReference>
<dbReference type="GO" id="GO:0016787">
    <property type="term" value="F:hydrolase activity"/>
    <property type="evidence" value="ECO:0007669"/>
    <property type="project" value="UniProtKB-KW"/>
</dbReference>
<proteinExistence type="predicted"/>
<evidence type="ECO:0000313" key="5">
    <source>
        <dbReference type="Proteomes" id="UP000263094"/>
    </source>
</evidence>
<dbReference type="InterPro" id="IPR000086">
    <property type="entry name" value="NUDIX_hydrolase_dom"/>
</dbReference>
<dbReference type="EMBL" id="QUAK01000024">
    <property type="protein sequence ID" value="RFU87838.1"/>
    <property type="molecule type" value="Genomic_DNA"/>
</dbReference>
<evidence type="ECO:0000256" key="1">
    <source>
        <dbReference type="ARBA" id="ARBA00001946"/>
    </source>
</evidence>
<evidence type="ECO:0000259" key="3">
    <source>
        <dbReference type="Pfam" id="PF00293"/>
    </source>
</evidence>
<keyword evidence="2" id="KW-0378">Hydrolase</keyword>
<protein>
    <recommendedName>
        <fullName evidence="3">Nudix hydrolase domain-containing protein</fullName>
    </recommendedName>
</protein>
<dbReference type="Gene3D" id="3.90.79.10">
    <property type="entry name" value="Nucleoside Triphosphate Pyrophosphohydrolase"/>
    <property type="match status" value="1"/>
</dbReference>
<accession>A0A372MA63</accession>
<evidence type="ECO:0000256" key="2">
    <source>
        <dbReference type="ARBA" id="ARBA00022801"/>
    </source>
</evidence>
<comment type="cofactor">
    <cofactor evidence="1">
        <name>Mg(2+)</name>
        <dbReference type="ChEBI" id="CHEBI:18420"/>
    </cofactor>
</comment>
<organism evidence="4 5">
    <name type="scientific">Streptomyces triticagri</name>
    <dbReference type="NCBI Taxonomy" id="2293568"/>
    <lineage>
        <taxon>Bacteria</taxon>
        <taxon>Bacillati</taxon>
        <taxon>Actinomycetota</taxon>
        <taxon>Actinomycetes</taxon>
        <taxon>Kitasatosporales</taxon>
        <taxon>Streptomycetaceae</taxon>
        <taxon>Streptomyces</taxon>
    </lineage>
</organism>
<name>A0A372MA63_9ACTN</name>
<dbReference type="RefSeq" id="WP_128554662.1">
    <property type="nucleotide sequence ID" value="NZ_QUAK01000024.1"/>
</dbReference>
<evidence type="ECO:0000313" key="4">
    <source>
        <dbReference type="EMBL" id="RFU87838.1"/>
    </source>
</evidence>
<keyword evidence="5" id="KW-1185">Reference proteome</keyword>
<dbReference type="Pfam" id="PF00293">
    <property type="entry name" value="NUDIX"/>
    <property type="match status" value="1"/>
</dbReference>
<dbReference type="AlphaFoldDB" id="A0A372MA63"/>
<dbReference type="OrthoDB" id="4248693at2"/>
<comment type="caution">
    <text evidence="4">The sequence shown here is derived from an EMBL/GenBank/DDBJ whole genome shotgun (WGS) entry which is preliminary data.</text>
</comment>
<sequence length="123" mass="12930">MTLDQPPADVVEAVVVYDGQLLLVAAAGGAWTLPSGSTEPAESAEAAAARIVYELTSYLVDGSPPLEPRSAGRAAVVCHPLSEIPSEGGSLPPERLRWVAFTDLDQIELPPAVREYVRGHTPA</sequence>
<reference evidence="4 5" key="1">
    <citation type="submission" date="2018-08" db="EMBL/GenBank/DDBJ databases">
        <title>Isolation, diversity and antifungal activity of Actinobacteria from wheat.</title>
        <authorList>
            <person name="Han C."/>
        </authorList>
    </citation>
    <scope>NUCLEOTIDE SEQUENCE [LARGE SCALE GENOMIC DNA]</scope>
    <source>
        <strain evidence="4 5">NEAU-YY421</strain>
    </source>
</reference>
<dbReference type="PANTHER" id="PTHR43046:SF14">
    <property type="entry name" value="MUTT_NUDIX FAMILY PROTEIN"/>
    <property type="match status" value="1"/>
</dbReference>
<dbReference type="SUPFAM" id="SSF55811">
    <property type="entry name" value="Nudix"/>
    <property type="match status" value="1"/>
</dbReference>
<feature type="domain" description="Nudix hydrolase" evidence="3">
    <location>
        <begin position="13"/>
        <end position="109"/>
    </location>
</feature>
<dbReference type="InterPro" id="IPR015797">
    <property type="entry name" value="NUDIX_hydrolase-like_dom_sf"/>
</dbReference>
<gene>
    <name evidence="4" type="ORF">DY218_04880</name>
</gene>
<dbReference type="PANTHER" id="PTHR43046">
    <property type="entry name" value="GDP-MANNOSE MANNOSYL HYDROLASE"/>
    <property type="match status" value="1"/>
</dbReference>